<dbReference type="OrthoDB" id="401223at2"/>
<dbReference type="AlphaFoldDB" id="A0A135L6W9"/>
<comment type="function">
    <text evidence="6">Participates in both the initiation and recycling phases of transcription. In the presence of the delta subunit, RNAP displays an increased specificity of transcription, a decreased affinity for nucleic acids, and an increased efficiency of RNA synthesis because of enhanced recycling.</text>
</comment>
<evidence type="ECO:0000256" key="7">
    <source>
        <dbReference type="SAM" id="MobiDB-lite"/>
    </source>
</evidence>
<dbReference type="STRING" id="1413211.U473_12085"/>
<dbReference type="InterPro" id="IPR029757">
    <property type="entry name" value="RpoE"/>
</dbReference>
<dbReference type="Gene3D" id="1.10.10.1250">
    <property type="entry name" value="RNA polymerase, subunit delta, N-terminal domain"/>
    <property type="match status" value="1"/>
</dbReference>
<dbReference type="InterPro" id="IPR038087">
    <property type="entry name" value="RNAP_delta_N_dom_sf"/>
</dbReference>
<reference evidence="9 10" key="1">
    <citation type="submission" date="2016-02" db="EMBL/GenBank/DDBJ databases">
        <title>Draft Genome for Tepidibacillus decaturensis nov. sp. Strain Z9, an Anaerobic, Moderately Thermophilic and Heterotrophic Bacterium from Deep Subsurface of the Illinois Basin, USA.</title>
        <authorList>
            <person name="Dong Y."/>
            <person name="Chang J.Y."/>
            <person name="Sanford R."/>
            <person name="Fouke B.W."/>
        </authorList>
    </citation>
    <scope>NUCLEOTIDE SEQUENCE [LARGE SCALE GENOMIC DNA]</scope>
    <source>
        <strain evidence="9 10">Z9</strain>
    </source>
</reference>
<evidence type="ECO:0000256" key="2">
    <source>
        <dbReference type="ARBA" id="ARBA00022478"/>
    </source>
</evidence>
<gene>
    <name evidence="6" type="primary">rpoE</name>
    <name evidence="9" type="ORF">U473_12085</name>
</gene>
<dbReference type="EMBL" id="LSKU01000001">
    <property type="protein sequence ID" value="KXG44679.1"/>
    <property type="molecule type" value="Genomic_DNA"/>
</dbReference>
<dbReference type="PROSITE" id="PS51913">
    <property type="entry name" value="HTH_HARE"/>
    <property type="match status" value="1"/>
</dbReference>
<evidence type="ECO:0000256" key="5">
    <source>
        <dbReference type="ARBA" id="ARBA00023163"/>
    </source>
</evidence>
<dbReference type="NCBIfam" id="TIGR04567">
    <property type="entry name" value="RNAP_delt_lowGC"/>
    <property type="match status" value="1"/>
</dbReference>
<sequence length="199" mass="23434">MVTKEGVCRDLSDIVLKIEERRLKELPMVDIAYEILKQTKKTYFYQDLVKEIAQLKGMTEEEIIENIAQLYTEINIDGRFAHVGQNEWGLKQWYPVDQADALHYSHDDDEEDDYTVYDDEELDEEGLLDEDEEGLIEEDELYADDEDEEDSEDIDLEEDTEDGDLFEDDTDEELDDQNDYVDLDENDDSEEDDDLEEDD</sequence>
<keyword evidence="5 6" id="KW-0804">Transcription</keyword>
<feature type="region of interest" description="Disordered" evidence="7">
    <location>
        <begin position="125"/>
        <end position="199"/>
    </location>
</feature>
<dbReference type="GO" id="GO:0006351">
    <property type="term" value="P:DNA-templated transcription"/>
    <property type="evidence" value="ECO:0007669"/>
    <property type="project" value="InterPro"/>
</dbReference>
<proteinExistence type="inferred from homology"/>
<keyword evidence="10" id="KW-1185">Reference proteome</keyword>
<evidence type="ECO:0000259" key="8">
    <source>
        <dbReference type="PROSITE" id="PS51913"/>
    </source>
</evidence>
<evidence type="ECO:0000256" key="4">
    <source>
        <dbReference type="ARBA" id="ARBA00022695"/>
    </source>
</evidence>
<feature type="domain" description="HTH HARE-type" evidence="8">
    <location>
        <begin position="26"/>
        <end position="93"/>
    </location>
</feature>
<comment type="caution">
    <text evidence="9">The sequence shown here is derived from an EMBL/GenBank/DDBJ whole genome shotgun (WGS) entry which is preliminary data.</text>
</comment>
<evidence type="ECO:0000256" key="3">
    <source>
        <dbReference type="ARBA" id="ARBA00022679"/>
    </source>
</evidence>
<comment type="subunit">
    <text evidence="6">RNAP is composed of a core of 2 alpha, a beta and a beta' subunits. The core is associated with a delta subunit and one of several sigma factors.</text>
</comment>
<evidence type="ECO:0000313" key="10">
    <source>
        <dbReference type="Proteomes" id="UP000070352"/>
    </source>
</evidence>
<keyword evidence="2 6" id="KW-0240">DNA-directed RNA polymerase</keyword>
<protein>
    <recommendedName>
        <fullName evidence="6">Probable DNA-directed RNA polymerase subunit delta</fullName>
    </recommendedName>
    <alternativeName>
        <fullName evidence="6">RNAP delta factor</fullName>
    </alternativeName>
</protein>
<dbReference type="Proteomes" id="UP000070352">
    <property type="component" value="Unassembled WGS sequence"/>
</dbReference>
<dbReference type="Pfam" id="PF05066">
    <property type="entry name" value="HARE-HTH"/>
    <property type="match status" value="1"/>
</dbReference>
<evidence type="ECO:0000256" key="6">
    <source>
        <dbReference type="HAMAP-Rule" id="MF_00357"/>
    </source>
</evidence>
<comment type="similarity">
    <text evidence="1 6">Belongs to the RpoE family.</text>
</comment>
<accession>A0A135L6W9</accession>
<dbReference type="GO" id="GO:0006355">
    <property type="term" value="P:regulation of DNA-templated transcription"/>
    <property type="evidence" value="ECO:0007669"/>
    <property type="project" value="UniProtKB-UniRule"/>
</dbReference>
<dbReference type="GO" id="GO:0000428">
    <property type="term" value="C:DNA-directed RNA polymerase complex"/>
    <property type="evidence" value="ECO:0007669"/>
    <property type="project" value="UniProtKB-KW"/>
</dbReference>
<organism evidence="9 10">
    <name type="scientific">Tepidibacillus decaturensis</name>
    <dbReference type="NCBI Taxonomy" id="1413211"/>
    <lineage>
        <taxon>Bacteria</taxon>
        <taxon>Bacillati</taxon>
        <taxon>Bacillota</taxon>
        <taxon>Bacilli</taxon>
        <taxon>Bacillales</taxon>
        <taxon>Bacillaceae</taxon>
        <taxon>Tepidibacillus</taxon>
    </lineage>
</organism>
<keyword evidence="4 6" id="KW-0548">Nucleotidyltransferase</keyword>
<name>A0A135L6W9_9BACI</name>
<keyword evidence="3 6" id="KW-0808">Transferase</keyword>
<dbReference type="GO" id="GO:0003899">
    <property type="term" value="F:DNA-directed RNA polymerase activity"/>
    <property type="evidence" value="ECO:0007669"/>
    <property type="project" value="UniProtKB-UniRule"/>
</dbReference>
<dbReference type="HAMAP" id="MF_00357">
    <property type="entry name" value="RNApol_bact_RpoE"/>
    <property type="match status" value="1"/>
</dbReference>
<dbReference type="InterPro" id="IPR007759">
    <property type="entry name" value="Asxl_HARE-HTH"/>
</dbReference>
<evidence type="ECO:0000256" key="1">
    <source>
        <dbReference type="ARBA" id="ARBA00009828"/>
    </source>
</evidence>
<evidence type="ECO:0000313" key="9">
    <source>
        <dbReference type="EMBL" id="KXG44679.1"/>
    </source>
</evidence>